<dbReference type="Proteomes" id="UP001501183">
    <property type="component" value="Unassembled WGS sequence"/>
</dbReference>
<name>A0ABP8P554_9NOCA</name>
<reference evidence="3" key="1">
    <citation type="journal article" date="2019" name="Int. J. Syst. Evol. Microbiol.">
        <title>The Global Catalogue of Microorganisms (GCM) 10K type strain sequencing project: providing services to taxonomists for standard genome sequencing and annotation.</title>
        <authorList>
            <consortium name="The Broad Institute Genomics Platform"/>
            <consortium name="The Broad Institute Genome Sequencing Center for Infectious Disease"/>
            <person name="Wu L."/>
            <person name="Ma J."/>
        </authorList>
    </citation>
    <scope>NUCLEOTIDE SEQUENCE [LARGE SCALE GENOMIC DNA]</scope>
    <source>
        <strain evidence="3">JCM 32206</strain>
    </source>
</reference>
<sequence>MTGPGATLARPHVWRPGDATPPLLLLHGTGADEHALVPLGADLAPGAPLLSPRGTVLEGAMARFFRRLGEGVFDEEDLRVRTDELAAFVAAAAGEYGIEAGTLVAVGFSNGANIASSLLARHPDLLAGAVLIAAMVPYRDGLGEVDLAGKRVAIVNGDADPTIAPQQTTRLAGQLRGAGAQVSVLGHPGGHTVPDSRLAELRAVVAATDRTIPDRGKAHRP</sequence>
<dbReference type="SUPFAM" id="SSF53474">
    <property type="entry name" value="alpha/beta-Hydrolases"/>
    <property type="match status" value="1"/>
</dbReference>
<dbReference type="EMBL" id="BAABFB010000044">
    <property type="protein sequence ID" value="GAA4480709.1"/>
    <property type="molecule type" value="Genomic_DNA"/>
</dbReference>
<dbReference type="RefSeq" id="WP_345345769.1">
    <property type="nucleotide sequence ID" value="NZ_BAABFB010000044.1"/>
</dbReference>
<gene>
    <name evidence="2" type="ORF">GCM10023094_27660</name>
</gene>
<dbReference type="Gene3D" id="3.40.50.1820">
    <property type="entry name" value="alpha/beta hydrolase"/>
    <property type="match status" value="1"/>
</dbReference>
<evidence type="ECO:0000313" key="2">
    <source>
        <dbReference type="EMBL" id="GAA4480709.1"/>
    </source>
</evidence>
<proteinExistence type="predicted"/>
<feature type="domain" description="Serine hydrolase" evidence="1">
    <location>
        <begin position="105"/>
        <end position="197"/>
    </location>
</feature>
<accession>A0ABP8P554</accession>
<dbReference type="Pfam" id="PF03959">
    <property type="entry name" value="FSH1"/>
    <property type="match status" value="1"/>
</dbReference>
<dbReference type="InterPro" id="IPR005645">
    <property type="entry name" value="FSH-like_dom"/>
</dbReference>
<keyword evidence="2" id="KW-0378">Hydrolase</keyword>
<dbReference type="InterPro" id="IPR029058">
    <property type="entry name" value="AB_hydrolase_fold"/>
</dbReference>
<protein>
    <submittedName>
        <fullName evidence="2">Alpha/beta hydrolase</fullName>
    </submittedName>
</protein>
<evidence type="ECO:0000313" key="3">
    <source>
        <dbReference type="Proteomes" id="UP001501183"/>
    </source>
</evidence>
<comment type="caution">
    <text evidence="2">The sequence shown here is derived from an EMBL/GenBank/DDBJ whole genome shotgun (WGS) entry which is preliminary data.</text>
</comment>
<evidence type="ECO:0000259" key="1">
    <source>
        <dbReference type="Pfam" id="PF03959"/>
    </source>
</evidence>
<keyword evidence="3" id="KW-1185">Reference proteome</keyword>
<organism evidence="2 3">
    <name type="scientific">Rhodococcus olei</name>
    <dbReference type="NCBI Taxonomy" id="2161675"/>
    <lineage>
        <taxon>Bacteria</taxon>
        <taxon>Bacillati</taxon>
        <taxon>Actinomycetota</taxon>
        <taxon>Actinomycetes</taxon>
        <taxon>Mycobacteriales</taxon>
        <taxon>Nocardiaceae</taxon>
        <taxon>Rhodococcus</taxon>
    </lineage>
</organism>
<dbReference type="GO" id="GO:0016787">
    <property type="term" value="F:hydrolase activity"/>
    <property type="evidence" value="ECO:0007669"/>
    <property type="project" value="UniProtKB-KW"/>
</dbReference>